<dbReference type="EMBL" id="FUXA01000005">
    <property type="protein sequence ID" value="SJZ53578.1"/>
    <property type="molecule type" value="Genomic_DNA"/>
</dbReference>
<dbReference type="AlphaFoldDB" id="A0A1T4LG71"/>
<evidence type="ECO:0000313" key="5">
    <source>
        <dbReference type="Proteomes" id="UP000189857"/>
    </source>
</evidence>
<dbReference type="GO" id="GO:0016491">
    <property type="term" value="F:oxidoreductase activity"/>
    <property type="evidence" value="ECO:0007669"/>
    <property type="project" value="UniProtKB-KW"/>
</dbReference>
<dbReference type="InterPro" id="IPR000415">
    <property type="entry name" value="Nitroreductase-like"/>
</dbReference>
<comment type="similarity">
    <text evidence="1">Belongs to the nitroreductase family.</text>
</comment>
<dbReference type="Gene3D" id="3.40.109.10">
    <property type="entry name" value="NADH Oxidase"/>
    <property type="match status" value="1"/>
</dbReference>
<evidence type="ECO:0000256" key="1">
    <source>
        <dbReference type="ARBA" id="ARBA00007118"/>
    </source>
</evidence>
<keyword evidence="5" id="KW-1185">Reference proteome</keyword>
<dbReference type="Gene3D" id="3.40.109.30">
    <property type="entry name" value="putative nitroreductase (tm1586), domain 2"/>
    <property type="match status" value="1"/>
</dbReference>
<evidence type="ECO:0000313" key="4">
    <source>
        <dbReference type="EMBL" id="SJZ53578.1"/>
    </source>
</evidence>
<dbReference type="InterPro" id="IPR029478">
    <property type="entry name" value="TM1586_NiRdase"/>
</dbReference>
<proteinExistence type="inferred from homology"/>
<name>A0A1T4LG71_9FIRM</name>
<dbReference type="PANTHER" id="PTHR43673:SF10">
    <property type="entry name" value="NADH DEHYDROGENASE_NAD(P)H NITROREDUCTASE XCC3605-RELATED"/>
    <property type="match status" value="1"/>
</dbReference>
<dbReference type="OrthoDB" id="9814075at2"/>
<sequence length="226" mass="25143">MSEIIMSDIKAIKERHAVRNYKPDRIEKDKIACIIEKINEINSEGNLHFQFLENAGNTYNKLLNKVMGLSSAPSVIACVGKDNNSLDQRVGYYGEKLVLLAQKLGLNTCWANTFNRKNINAEVNDGERLVISIAIGYGKNQGKQHKSKSAEDVTEVEGTRPEWFDNGVEMALLAPTAVNQQKFVIKLRSDETVEFINNAGMLGEVDLGIVRYHFEVGSGISQIPAE</sequence>
<organism evidence="4 5">
    <name type="scientific">Eubacterium ruminantium</name>
    <dbReference type="NCBI Taxonomy" id="42322"/>
    <lineage>
        <taxon>Bacteria</taxon>
        <taxon>Bacillati</taxon>
        <taxon>Bacillota</taxon>
        <taxon>Clostridia</taxon>
        <taxon>Eubacteriales</taxon>
        <taxon>Eubacteriaceae</taxon>
        <taxon>Eubacterium</taxon>
    </lineage>
</organism>
<evidence type="ECO:0000256" key="2">
    <source>
        <dbReference type="ARBA" id="ARBA00023002"/>
    </source>
</evidence>
<dbReference type="Proteomes" id="UP000189857">
    <property type="component" value="Unassembled WGS sequence"/>
</dbReference>
<evidence type="ECO:0000259" key="3">
    <source>
        <dbReference type="Pfam" id="PF14512"/>
    </source>
</evidence>
<reference evidence="4 5" key="1">
    <citation type="submission" date="2017-02" db="EMBL/GenBank/DDBJ databases">
        <authorList>
            <person name="Peterson S.W."/>
        </authorList>
    </citation>
    <scope>NUCLEOTIDE SEQUENCE [LARGE SCALE GENOMIC DNA]</scope>
    <source>
        <strain evidence="4 5">ATCC 17233</strain>
    </source>
</reference>
<dbReference type="SUPFAM" id="SSF55469">
    <property type="entry name" value="FMN-dependent nitroreductase-like"/>
    <property type="match status" value="1"/>
</dbReference>
<feature type="domain" description="Putative nitroreductase TM1586" evidence="3">
    <location>
        <begin position="10"/>
        <end position="218"/>
    </location>
</feature>
<dbReference type="CDD" id="cd02062">
    <property type="entry name" value="Nitro_FMN_reductase"/>
    <property type="match status" value="1"/>
</dbReference>
<protein>
    <submittedName>
        <fullName evidence="4">Nitroreductase</fullName>
    </submittedName>
</protein>
<keyword evidence="2" id="KW-0560">Oxidoreductase</keyword>
<dbReference type="PANTHER" id="PTHR43673">
    <property type="entry name" value="NAD(P)H NITROREDUCTASE YDGI-RELATED"/>
    <property type="match status" value="1"/>
</dbReference>
<dbReference type="RefSeq" id="WP_078786670.1">
    <property type="nucleotide sequence ID" value="NZ_FMTO01000016.1"/>
</dbReference>
<accession>A0A1T4LG71</accession>
<gene>
    <name evidence="4" type="ORF">SAMN02745110_00836</name>
</gene>
<dbReference type="Pfam" id="PF14512">
    <property type="entry name" value="TM1586_NiRdase"/>
    <property type="match status" value="1"/>
</dbReference>